<dbReference type="EMBL" id="CABFNQ020000750">
    <property type="protein sequence ID" value="CAH0034767.1"/>
    <property type="molecule type" value="Genomic_DNA"/>
</dbReference>
<dbReference type="PANTHER" id="PTHR35394:SF5">
    <property type="entry name" value="DUF3176 DOMAIN-CONTAINING PROTEIN"/>
    <property type="match status" value="1"/>
</dbReference>
<gene>
    <name evidence="3" type="ORF">CRHIZ90672A_00009425</name>
</gene>
<dbReference type="Proteomes" id="UP000696573">
    <property type="component" value="Unassembled WGS sequence"/>
</dbReference>
<dbReference type="OrthoDB" id="5376804at2759"/>
<evidence type="ECO:0000256" key="2">
    <source>
        <dbReference type="SAM" id="Phobius"/>
    </source>
</evidence>
<reference evidence="3" key="1">
    <citation type="submission" date="2021-10" db="EMBL/GenBank/DDBJ databases">
        <authorList>
            <person name="Piombo E."/>
        </authorList>
    </citation>
    <scope>NUCLEOTIDE SEQUENCE</scope>
</reference>
<feature type="region of interest" description="Disordered" evidence="1">
    <location>
        <begin position="1"/>
        <end position="26"/>
    </location>
</feature>
<dbReference type="InterPro" id="IPR021514">
    <property type="entry name" value="DUF3176"/>
</dbReference>
<protein>
    <submittedName>
        <fullName evidence="3">Uncharacterized protein</fullName>
    </submittedName>
</protein>
<feature type="transmembrane region" description="Helical" evidence="2">
    <location>
        <begin position="71"/>
        <end position="91"/>
    </location>
</feature>
<keyword evidence="4" id="KW-1185">Reference proteome</keyword>
<dbReference type="AlphaFoldDB" id="A0A9N9VX27"/>
<organism evidence="3 4">
    <name type="scientific">Clonostachys rhizophaga</name>
    <dbReference type="NCBI Taxonomy" id="160324"/>
    <lineage>
        <taxon>Eukaryota</taxon>
        <taxon>Fungi</taxon>
        <taxon>Dikarya</taxon>
        <taxon>Ascomycota</taxon>
        <taxon>Pezizomycotina</taxon>
        <taxon>Sordariomycetes</taxon>
        <taxon>Hypocreomycetidae</taxon>
        <taxon>Hypocreales</taxon>
        <taxon>Bionectriaceae</taxon>
        <taxon>Clonostachys</taxon>
    </lineage>
</organism>
<feature type="transmembrane region" description="Helical" evidence="2">
    <location>
        <begin position="103"/>
        <end position="125"/>
    </location>
</feature>
<name>A0A9N9VX27_9HYPO</name>
<feature type="compositionally biased region" description="Polar residues" evidence="1">
    <location>
        <begin position="1"/>
        <end position="11"/>
    </location>
</feature>
<keyword evidence="2" id="KW-0472">Membrane</keyword>
<accession>A0A9N9VX27</accession>
<sequence>MLKAQTPQPSARQPKFASDSRTPLAGKDDEILLSPIRDDFASSAEAQIPLYTKPKQPVDATYYTKAWSPEIIWCCLTIGVLIAIVAVLKHFDGKPMPQWPMDLTLNTLLAFLATICRSMTIIPLAEAISQLKWNWFANCERPLNDMYNFDQASRGPWGAVMLIVKARGRFFYFTWVAAIVFLSGLITSFVTQSAISYQSTFAVTEKAVASAPILRSYPDSFTVDDPSQKEYYISYGMTRSSFQAGTYTVNESWPLPQPTCSEIRCEWPQYNSLGMCASISNVTDRLNVTEIPNEGGKPDYNASLPGDLGYLYWKALPGVTSNMQAEFPIQLNITSPLSARVRLPIAEEIKRPLKERWNSLGQWNNDDLLPATISQAFFIFSNGNSDSSRKFRAVELLWHICVHTYESSFANGTASTNTTAHTVKINEMRPSQGSQYTSFLMANEHGNSTFNVTANYFAFHTLQANLIFQPSYSTYILTGGSSSGGGVAGMYGHNLGLNVFSSLQSSSPDEEIDEKSWKNINKMTNTVADGMTAFLTMFAKRADPVGNLSMRNGDKEGKATGIAYKSETYVRIRWEWLTFLAAQICLTILFLVAVIVQTANLDMEVVKSSNMAELFAIHATDSKDDRATDSYDQGVRYKGIATKIHHASTGKLVKKGDGWHYVTTSS</sequence>
<comment type="caution">
    <text evidence="3">The sequence shown here is derived from an EMBL/GenBank/DDBJ whole genome shotgun (WGS) entry which is preliminary data.</text>
</comment>
<dbReference type="PANTHER" id="PTHR35394">
    <property type="entry name" value="DUF3176 DOMAIN-CONTAINING PROTEIN"/>
    <property type="match status" value="1"/>
</dbReference>
<feature type="transmembrane region" description="Helical" evidence="2">
    <location>
        <begin position="170"/>
        <end position="190"/>
    </location>
</feature>
<evidence type="ECO:0000313" key="4">
    <source>
        <dbReference type="Proteomes" id="UP000696573"/>
    </source>
</evidence>
<dbReference type="Pfam" id="PF11374">
    <property type="entry name" value="DUF3176"/>
    <property type="match status" value="1"/>
</dbReference>
<proteinExistence type="predicted"/>
<evidence type="ECO:0000313" key="3">
    <source>
        <dbReference type="EMBL" id="CAH0034767.1"/>
    </source>
</evidence>
<keyword evidence="2" id="KW-1133">Transmembrane helix</keyword>
<keyword evidence="2" id="KW-0812">Transmembrane</keyword>
<evidence type="ECO:0000256" key="1">
    <source>
        <dbReference type="SAM" id="MobiDB-lite"/>
    </source>
</evidence>
<feature type="transmembrane region" description="Helical" evidence="2">
    <location>
        <begin position="576"/>
        <end position="596"/>
    </location>
</feature>